<dbReference type="Proteomes" id="UP000272336">
    <property type="component" value="Unassembled WGS sequence"/>
</dbReference>
<reference evidence="9 14" key="1">
    <citation type="submission" date="2018-07" db="EMBL/GenBank/DDBJ databases">
        <title>Genomic analysis of colistin resistant EHEC isolated from cattle in Japan.</title>
        <authorList>
            <person name="Kusumoto M."/>
            <person name="Misumi W."/>
            <person name="Ogura Y."/>
            <person name="Hayashi T."/>
            <person name="Akiba M."/>
        </authorList>
    </citation>
    <scope>NUCLEOTIDE SEQUENCE [LARGE SCALE GENOMIC DNA]</scope>
    <source>
        <strain evidence="9 14">E2863</strain>
    </source>
</reference>
<gene>
    <name evidence="10" type="ORF">D9D43_10750</name>
    <name evidence="9" type="ORF">E2863_01633</name>
    <name evidence="12" type="ORF">G4A38_25250</name>
    <name evidence="11" type="ORF">G4A47_10425</name>
</gene>
<proteinExistence type="inferred from homology"/>
<dbReference type="REBASE" id="261241">
    <property type="entry name" value="M.EcoE2855ORF1740P"/>
</dbReference>
<dbReference type="Gene3D" id="3.40.50.150">
    <property type="entry name" value="Vaccinia Virus protein VP39"/>
    <property type="match status" value="1"/>
</dbReference>
<dbReference type="PROSITE" id="PS00094">
    <property type="entry name" value="C5_MTASE_1"/>
    <property type="match status" value="1"/>
</dbReference>
<dbReference type="InterPro" id="IPR029063">
    <property type="entry name" value="SAM-dependent_MTases_sf"/>
</dbReference>
<dbReference type="REBASE" id="254306">
    <property type="entry name" value="M.Eco134209ORF13335P"/>
</dbReference>
<keyword evidence="4" id="KW-0680">Restriction system</keyword>
<evidence type="ECO:0000256" key="3">
    <source>
        <dbReference type="ARBA" id="ARBA00022691"/>
    </source>
</evidence>
<evidence type="ECO:0000256" key="4">
    <source>
        <dbReference type="ARBA" id="ARBA00022747"/>
    </source>
</evidence>
<dbReference type="InterPro" id="IPR031303">
    <property type="entry name" value="C5_meth_CS"/>
</dbReference>
<evidence type="ECO:0000313" key="15">
    <source>
        <dbReference type="Proteomes" id="UP000517067"/>
    </source>
</evidence>
<dbReference type="GO" id="GO:0003886">
    <property type="term" value="F:DNA (cytosine-5-)-methyltransferase activity"/>
    <property type="evidence" value="ECO:0007669"/>
    <property type="project" value="UniProtKB-EC"/>
</dbReference>
<dbReference type="EMBL" id="RNLZ01000016">
    <property type="protein sequence ID" value="MGE14056.1"/>
    <property type="molecule type" value="Genomic_DNA"/>
</dbReference>
<dbReference type="PANTHER" id="PTHR10629:SF52">
    <property type="entry name" value="DNA (CYTOSINE-5)-METHYLTRANSFERASE 1"/>
    <property type="match status" value="1"/>
</dbReference>
<dbReference type="Proteomes" id="UP000517067">
    <property type="component" value="Unassembled WGS sequence"/>
</dbReference>
<dbReference type="EC" id="2.1.1.37" evidence="8"/>
<keyword evidence="3 6" id="KW-0949">S-adenosyl-L-methionine</keyword>
<evidence type="ECO:0000256" key="7">
    <source>
        <dbReference type="RuleBase" id="RU000416"/>
    </source>
</evidence>
<reference evidence="11 15" key="3">
    <citation type="journal article" date="2020" name="J. Appl. Microbiol.">
        <title>Genetic characterization of Shigatoxigenic and enteropathogenic Escherichia coli O80:H2 from diarrheic and septicemic calves and relatedness to human Shigatoxigenic E. coli O80:H2.</title>
        <authorList>
            <person name="Habets A."/>
            <person name="Crombe F."/>
            <person name="Nakamura K."/>
            <person name="Guerin V."/>
            <person name="De Rauw K."/>
            <person name="Pierard D."/>
            <person name="Saulmont M."/>
            <person name="Hayashi T."/>
            <person name="Mainil J.G."/>
            <person name="Thiry D."/>
        </authorList>
    </citation>
    <scope>NUCLEOTIDE SEQUENCE [LARGE SCALE GENOMIC DNA]</scope>
    <source>
        <strain evidence="12">EH3306</strain>
        <strain evidence="11 15">EH3307</strain>
    </source>
</reference>
<name>A0A1I9X517_ECOLX</name>
<dbReference type="AlphaFoldDB" id="A0A1I9X517"/>
<dbReference type="Pfam" id="PF00145">
    <property type="entry name" value="DNA_methylase"/>
    <property type="match status" value="1"/>
</dbReference>
<comment type="catalytic activity">
    <reaction evidence="5 8">
        <text>a 2'-deoxycytidine in DNA + S-adenosyl-L-methionine = a 5-methyl-2'-deoxycytidine in DNA + S-adenosyl-L-homocysteine + H(+)</text>
        <dbReference type="Rhea" id="RHEA:13681"/>
        <dbReference type="Rhea" id="RHEA-COMP:11369"/>
        <dbReference type="Rhea" id="RHEA-COMP:11370"/>
        <dbReference type="ChEBI" id="CHEBI:15378"/>
        <dbReference type="ChEBI" id="CHEBI:57856"/>
        <dbReference type="ChEBI" id="CHEBI:59789"/>
        <dbReference type="ChEBI" id="CHEBI:85452"/>
        <dbReference type="ChEBI" id="CHEBI:85454"/>
        <dbReference type="EC" id="2.1.1.37"/>
    </reaction>
</comment>
<dbReference type="EMBL" id="JABUPU010000011">
    <property type="protein sequence ID" value="NYP85623.1"/>
    <property type="molecule type" value="Genomic_DNA"/>
</dbReference>
<dbReference type="Proteomes" id="UP000540485">
    <property type="component" value="Unassembled WGS sequence"/>
</dbReference>
<dbReference type="EMBL" id="JABUPJ010000065">
    <property type="protein sequence ID" value="NYQ41792.1"/>
    <property type="molecule type" value="Genomic_DNA"/>
</dbReference>
<dbReference type="InterPro" id="IPR018117">
    <property type="entry name" value="C5_DNA_meth_AS"/>
</dbReference>
<dbReference type="Proteomes" id="UP000281900">
    <property type="component" value="Chromosome"/>
</dbReference>
<reference evidence="10 13" key="2">
    <citation type="submission" date="2018-10" db="EMBL/GenBank/DDBJ databases">
        <authorList>
            <consortium name="NARMS: The National Antimicrobial Resistance Monitoring System"/>
        </authorList>
    </citation>
    <scope>NUCLEOTIDE SEQUENCE [LARGE SCALE GENOMIC DNA]</scope>
    <source>
        <strain evidence="10 13">CVM N17EC0060</strain>
    </source>
</reference>
<evidence type="ECO:0000313" key="11">
    <source>
        <dbReference type="EMBL" id="NYP85623.1"/>
    </source>
</evidence>
<evidence type="ECO:0000313" key="14">
    <source>
        <dbReference type="Proteomes" id="UP000281900"/>
    </source>
</evidence>
<dbReference type="RefSeq" id="WP_001100703.1">
    <property type="nucleotide sequence ID" value="NZ_AP018796.1"/>
</dbReference>
<keyword evidence="2 6" id="KW-0808">Transferase</keyword>
<dbReference type="NCBIfam" id="TIGR00675">
    <property type="entry name" value="dcm"/>
    <property type="match status" value="1"/>
</dbReference>
<evidence type="ECO:0000256" key="8">
    <source>
        <dbReference type="RuleBase" id="RU000417"/>
    </source>
</evidence>
<dbReference type="REBASE" id="261142">
    <property type="entry name" value="M.EcoE2863ORF1633P"/>
</dbReference>
<evidence type="ECO:0000256" key="2">
    <source>
        <dbReference type="ARBA" id="ARBA00022679"/>
    </source>
</evidence>
<keyword evidence="1 6" id="KW-0489">Methyltransferase</keyword>
<evidence type="ECO:0000256" key="5">
    <source>
        <dbReference type="ARBA" id="ARBA00047422"/>
    </source>
</evidence>
<dbReference type="PANTHER" id="PTHR10629">
    <property type="entry name" value="CYTOSINE-SPECIFIC METHYLTRANSFERASE"/>
    <property type="match status" value="1"/>
</dbReference>
<dbReference type="REBASE" id="212689">
    <property type="entry name" value="M.Eco044ORF2644P"/>
</dbReference>
<evidence type="ECO:0000256" key="1">
    <source>
        <dbReference type="ARBA" id="ARBA00022603"/>
    </source>
</evidence>
<evidence type="ECO:0000313" key="9">
    <source>
        <dbReference type="EMBL" id="BBF53134.1"/>
    </source>
</evidence>
<dbReference type="InterPro" id="IPR001525">
    <property type="entry name" value="C5_MeTfrase"/>
</dbReference>
<feature type="active site" evidence="6">
    <location>
        <position position="79"/>
    </location>
</feature>
<evidence type="ECO:0000313" key="12">
    <source>
        <dbReference type="EMBL" id="NYQ41792.1"/>
    </source>
</evidence>
<dbReference type="Gene3D" id="3.90.120.10">
    <property type="entry name" value="DNA Methylase, subunit A, domain 2"/>
    <property type="match status" value="1"/>
</dbReference>
<dbReference type="InterPro" id="IPR050390">
    <property type="entry name" value="C5-Methyltransferase"/>
</dbReference>
<organism evidence="10 13">
    <name type="scientific">Escherichia coli</name>
    <dbReference type="NCBI Taxonomy" id="562"/>
    <lineage>
        <taxon>Bacteria</taxon>
        <taxon>Pseudomonadati</taxon>
        <taxon>Pseudomonadota</taxon>
        <taxon>Gammaproteobacteria</taxon>
        <taxon>Enterobacterales</taxon>
        <taxon>Enterobacteriaceae</taxon>
        <taxon>Escherichia</taxon>
    </lineage>
</organism>
<dbReference type="SMR" id="A0A1I9X517"/>
<evidence type="ECO:0000256" key="6">
    <source>
        <dbReference type="PROSITE-ProRule" id="PRU01016"/>
    </source>
</evidence>
<dbReference type="GO" id="GO:0032259">
    <property type="term" value="P:methylation"/>
    <property type="evidence" value="ECO:0007669"/>
    <property type="project" value="UniProtKB-KW"/>
</dbReference>
<accession>A0A1I9X517</accession>
<dbReference type="PROSITE" id="PS51679">
    <property type="entry name" value="SAM_MT_C5"/>
    <property type="match status" value="1"/>
</dbReference>
<dbReference type="EMBL" id="AP018802">
    <property type="protein sequence ID" value="BBF53134.1"/>
    <property type="molecule type" value="Genomic_DNA"/>
</dbReference>
<evidence type="ECO:0000313" key="13">
    <source>
        <dbReference type="Proteomes" id="UP000272336"/>
    </source>
</evidence>
<dbReference type="GO" id="GO:0009307">
    <property type="term" value="P:DNA restriction-modification system"/>
    <property type="evidence" value="ECO:0007669"/>
    <property type="project" value="UniProtKB-KW"/>
</dbReference>
<evidence type="ECO:0000313" key="10">
    <source>
        <dbReference type="EMBL" id="MGE14056.1"/>
    </source>
</evidence>
<dbReference type="REBASE" id="310507">
    <property type="entry name" value="M.Eco143BORF15265P"/>
</dbReference>
<dbReference type="SUPFAM" id="SSF53335">
    <property type="entry name" value="S-adenosyl-L-methionine-dependent methyltransferases"/>
    <property type="match status" value="1"/>
</dbReference>
<comment type="similarity">
    <text evidence="6 7">Belongs to the class I-like SAM-binding methyltransferase superfamily. C5-methyltransferase family.</text>
</comment>
<sequence>MNVIDLFSGVGGLSLGAARAGFDVKMAVEIDQHAINTHAINFPRSLHVQEDVSLLNAEIIKGFFKNDMPIDGIIGGPPCQGFSSIGKGNPDDSRNQLYMHFYRLVSELQPLFFLAENVPGIMQEKYSGIRNKAFNLVSGDYDILDPIKVKASDYGAPTIRTRYFFIGVKKSLKLDISDEVFMPKMIDPVTVKDALYGLPDIIDANWQSDSESWRTIKKDRKGGFYEKLWGQIPRNVGDTESIAKLKNNIISGCTGTLHSKIVQERYASLSFGETDKISRSTRLDPNGFCPTLRAGTARDKGSFQAVRPIHPYHPRVITPREAARLQGFPDWFRFHVTKWHSFRQIGNSVSPIVAEYILKGLYNLLNKRVQPEYLNHNSLEVRV</sequence>
<dbReference type="PROSITE" id="PS00095">
    <property type="entry name" value="C5_MTASE_2"/>
    <property type="match status" value="1"/>
</dbReference>
<protein>
    <recommendedName>
        <fullName evidence="8">Cytosine-specific methyltransferase</fullName>
        <ecNumber evidence="8">2.1.1.37</ecNumber>
    </recommendedName>
</protein>
<dbReference type="PRINTS" id="PR00105">
    <property type="entry name" value="C5METTRFRASE"/>
</dbReference>